<keyword evidence="7 12" id="KW-0863">Zinc-finger</keyword>
<dbReference type="OrthoDB" id="9803773at2"/>
<dbReference type="EC" id="2.7.7.101" evidence="12"/>
<dbReference type="InterPro" id="IPR016136">
    <property type="entry name" value="DNA_helicase_N/primase_C"/>
</dbReference>
<accession>A4BN43</accession>
<reference evidence="14 15" key="1">
    <citation type="submission" date="2006-02" db="EMBL/GenBank/DDBJ databases">
        <authorList>
            <person name="Waterbury J."/>
            <person name="Ferriera S."/>
            <person name="Johnson J."/>
            <person name="Kravitz S."/>
            <person name="Halpern A."/>
            <person name="Remington K."/>
            <person name="Beeson K."/>
            <person name="Tran B."/>
            <person name="Rogers Y.-H."/>
            <person name="Friedman R."/>
            <person name="Venter J.C."/>
        </authorList>
    </citation>
    <scope>NUCLEOTIDE SEQUENCE [LARGE SCALE GENOMIC DNA]</scope>
    <source>
        <strain evidence="14 15">Nb-231</strain>
    </source>
</reference>
<dbReference type="GO" id="GO:0000428">
    <property type="term" value="C:DNA-directed RNA polymerase complex"/>
    <property type="evidence" value="ECO:0007669"/>
    <property type="project" value="UniProtKB-KW"/>
</dbReference>
<evidence type="ECO:0000256" key="11">
    <source>
        <dbReference type="ARBA" id="ARBA00023163"/>
    </source>
</evidence>
<dbReference type="GO" id="GO:0003677">
    <property type="term" value="F:DNA binding"/>
    <property type="evidence" value="ECO:0007669"/>
    <property type="project" value="UniProtKB-KW"/>
</dbReference>
<evidence type="ECO:0000256" key="8">
    <source>
        <dbReference type="ARBA" id="ARBA00022833"/>
    </source>
</evidence>
<evidence type="ECO:0000256" key="12">
    <source>
        <dbReference type="HAMAP-Rule" id="MF_00974"/>
    </source>
</evidence>
<dbReference type="PANTHER" id="PTHR30313">
    <property type="entry name" value="DNA PRIMASE"/>
    <property type="match status" value="1"/>
</dbReference>
<comment type="subunit">
    <text evidence="12">Monomer. Interacts with DnaB.</text>
</comment>
<dbReference type="FunFam" id="3.40.1360.10:FF:000002">
    <property type="entry name" value="DNA primase"/>
    <property type="match status" value="1"/>
</dbReference>
<comment type="function">
    <text evidence="12">RNA polymerase that catalyzes the synthesis of short RNA molecules used as primers for DNA polymerase during DNA replication.</text>
</comment>
<evidence type="ECO:0000256" key="10">
    <source>
        <dbReference type="ARBA" id="ARBA00023125"/>
    </source>
</evidence>
<keyword evidence="9" id="KW-0460">Magnesium</keyword>
<feature type="domain" description="Toprim" evidence="13">
    <location>
        <begin position="252"/>
        <end position="334"/>
    </location>
</feature>
<dbReference type="Gene3D" id="3.90.580.10">
    <property type="entry name" value="Zinc finger, CHC2-type domain"/>
    <property type="match status" value="1"/>
</dbReference>
<dbReference type="GO" id="GO:1990077">
    <property type="term" value="C:primosome complex"/>
    <property type="evidence" value="ECO:0007669"/>
    <property type="project" value="UniProtKB-KW"/>
</dbReference>
<keyword evidence="8 12" id="KW-0862">Zinc</keyword>
<comment type="catalytic activity">
    <reaction evidence="12">
        <text>ssDNA + n NTP = ssDNA/pppN(pN)n-1 hybrid + (n-1) diphosphate.</text>
        <dbReference type="EC" id="2.7.7.101"/>
    </reaction>
</comment>
<keyword evidence="2 12" id="KW-0639">Primosome</keyword>
<evidence type="ECO:0000256" key="1">
    <source>
        <dbReference type="ARBA" id="ARBA00022478"/>
    </source>
</evidence>
<evidence type="ECO:0000256" key="2">
    <source>
        <dbReference type="ARBA" id="ARBA00022515"/>
    </source>
</evidence>
<dbReference type="HAMAP" id="MF_00974">
    <property type="entry name" value="DNA_primase_DnaG"/>
    <property type="match status" value="1"/>
</dbReference>
<evidence type="ECO:0000256" key="9">
    <source>
        <dbReference type="ARBA" id="ARBA00022842"/>
    </source>
</evidence>
<comment type="similarity">
    <text evidence="12">Belongs to the DnaG primase family.</text>
</comment>
<keyword evidence="4 12" id="KW-0548">Nucleotidyltransferase</keyword>
<dbReference type="SUPFAM" id="SSF117023">
    <property type="entry name" value="DNA primase DnaG, C-terminal domain"/>
    <property type="match status" value="1"/>
</dbReference>
<dbReference type="GO" id="GO:0005737">
    <property type="term" value="C:cytoplasm"/>
    <property type="evidence" value="ECO:0007669"/>
    <property type="project" value="TreeGrafter"/>
</dbReference>
<evidence type="ECO:0000313" key="14">
    <source>
        <dbReference type="EMBL" id="EAR22642.1"/>
    </source>
</evidence>
<feature type="zinc finger region" description="CHC2-type" evidence="12">
    <location>
        <begin position="40"/>
        <end position="64"/>
    </location>
</feature>
<dbReference type="Pfam" id="PF10410">
    <property type="entry name" value="DnaB_bind"/>
    <property type="match status" value="1"/>
</dbReference>
<dbReference type="InterPro" id="IPR050219">
    <property type="entry name" value="DnaG_primase"/>
</dbReference>
<dbReference type="InterPro" id="IPR002694">
    <property type="entry name" value="Znf_CHC2"/>
</dbReference>
<evidence type="ECO:0000256" key="4">
    <source>
        <dbReference type="ARBA" id="ARBA00022695"/>
    </source>
</evidence>
<sequence length="581" mass="65880">MAGKIPERFIDELLSRTDIVDVIGERLQLKRTGNNHHALCPFHGEKTPSFTVSQTKQFYHCFGCGAHGTAIRFLMEYERMDFREAVSRLAWRVGLELPAAAREEKVERHEKLYRVVGRAAELYRHWLHRHPQGRRALGYLEARGLNAEIAARFELGFAPPGWNHLARAISEHHDLVAVGLLVQREGKRTYDRFRDRIMFPIRDQRGRIIGFGGRSLGEGQPKYLNSPDSPIFHKGRELYGLDKVLESDRRPTDILIVEGYMDVVALAQYGLPRVVATLGTATSTTQVERLFRLTRDLIFCFDGDAAGRQAAWRALVNTLPGLQGGRQARFLFLPEGEDPDSFVRSHGQAATAAVLREAQPLSDFLLERLTVGVDMTSIDGRARLVDEALPLLQRLPVDVFRRMLIERLAGLAQLEPDYIEACVGTGERSGLKSVPRSARRLGGMPTVRRTPVRLALALLLHRPALAQLVDDDEVDSLRDLTIPGLPLLVQLLELIHMEPHISSGALLERYHDSEHATALWKLATWDPMVPDFGMEAEFRDALARVRALLHRKRLQYLNERLQRGELTAAEWQEWVHLKRHS</sequence>
<dbReference type="SUPFAM" id="SSF57783">
    <property type="entry name" value="Zinc beta-ribbon"/>
    <property type="match status" value="1"/>
</dbReference>
<dbReference type="InterPro" id="IPR030846">
    <property type="entry name" value="DnaG_bac"/>
</dbReference>
<gene>
    <name evidence="12" type="primary">dnaG</name>
    <name evidence="14" type="ORF">NB231_09328</name>
</gene>
<organism evidence="14 15">
    <name type="scientific">Nitrococcus mobilis Nb-231</name>
    <dbReference type="NCBI Taxonomy" id="314278"/>
    <lineage>
        <taxon>Bacteria</taxon>
        <taxon>Pseudomonadati</taxon>
        <taxon>Pseudomonadota</taxon>
        <taxon>Gammaproteobacteria</taxon>
        <taxon>Chromatiales</taxon>
        <taxon>Ectothiorhodospiraceae</taxon>
        <taxon>Nitrococcus</taxon>
    </lineage>
</organism>
<keyword evidence="3 12" id="KW-0808">Transferase</keyword>
<evidence type="ECO:0000256" key="7">
    <source>
        <dbReference type="ARBA" id="ARBA00022771"/>
    </source>
</evidence>
<evidence type="ECO:0000256" key="6">
    <source>
        <dbReference type="ARBA" id="ARBA00022723"/>
    </source>
</evidence>
<dbReference type="InterPro" id="IPR034151">
    <property type="entry name" value="TOPRIM_DnaG_bac"/>
</dbReference>
<keyword evidence="10 12" id="KW-0238">DNA-binding</keyword>
<dbReference type="Pfam" id="PF08278">
    <property type="entry name" value="DnaG_DnaB_bind"/>
    <property type="match status" value="1"/>
</dbReference>
<dbReference type="GO" id="GO:0008270">
    <property type="term" value="F:zinc ion binding"/>
    <property type="evidence" value="ECO:0007669"/>
    <property type="project" value="UniProtKB-UniRule"/>
</dbReference>
<keyword evidence="1 12" id="KW-0240">DNA-directed RNA polymerase</keyword>
<dbReference type="InterPro" id="IPR019475">
    <property type="entry name" value="DNA_primase_DnaB-bd"/>
</dbReference>
<dbReference type="Gene3D" id="3.90.980.10">
    <property type="entry name" value="DNA primase, catalytic core, N-terminal domain"/>
    <property type="match status" value="1"/>
</dbReference>
<dbReference type="STRING" id="314278.NB231_09328"/>
<dbReference type="Pfam" id="PF13155">
    <property type="entry name" value="Toprim_2"/>
    <property type="match status" value="1"/>
</dbReference>
<dbReference type="InterPro" id="IPR013264">
    <property type="entry name" value="DNAG_N"/>
</dbReference>
<dbReference type="EMBL" id="AAOF01000002">
    <property type="protein sequence ID" value="EAR22642.1"/>
    <property type="molecule type" value="Genomic_DNA"/>
</dbReference>
<dbReference type="SMART" id="SM00400">
    <property type="entry name" value="ZnF_CHCC"/>
    <property type="match status" value="1"/>
</dbReference>
<dbReference type="FunFam" id="3.90.980.10:FF:000001">
    <property type="entry name" value="DNA primase"/>
    <property type="match status" value="1"/>
</dbReference>
<dbReference type="GO" id="GO:0006269">
    <property type="term" value="P:DNA replication, synthesis of primer"/>
    <property type="evidence" value="ECO:0007669"/>
    <property type="project" value="UniProtKB-UniRule"/>
</dbReference>
<dbReference type="PROSITE" id="PS50880">
    <property type="entry name" value="TOPRIM"/>
    <property type="match status" value="1"/>
</dbReference>
<dbReference type="Pfam" id="PF01807">
    <property type="entry name" value="Zn_ribbon_DnaG"/>
    <property type="match status" value="1"/>
</dbReference>
<comment type="domain">
    <text evidence="12">Contains an N-terminal zinc-binding domain, a central core domain that contains the primase activity, and a C-terminal DnaB-binding domain.</text>
</comment>
<dbReference type="InterPro" id="IPR006171">
    <property type="entry name" value="TOPRIM_dom"/>
</dbReference>
<dbReference type="Gene3D" id="3.40.1360.10">
    <property type="match status" value="1"/>
</dbReference>
<name>A4BN43_9GAMM</name>
<keyword evidence="15" id="KW-1185">Reference proteome</keyword>
<dbReference type="HOGENOM" id="CLU_013501_5_1_6"/>
<evidence type="ECO:0000256" key="5">
    <source>
        <dbReference type="ARBA" id="ARBA00022705"/>
    </source>
</evidence>
<dbReference type="SUPFAM" id="SSF56731">
    <property type="entry name" value="DNA primase core"/>
    <property type="match status" value="1"/>
</dbReference>
<dbReference type="AlphaFoldDB" id="A4BN43"/>
<proteinExistence type="inferred from homology"/>
<dbReference type="InterPro" id="IPR013173">
    <property type="entry name" value="DNA_primase_DnaG_DnaB-bd_dom"/>
</dbReference>
<keyword evidence="5 12" id="KW-0235">DNA replication</keyword>
<keyword evidence="11 12" id="KW-0804">Transcription</keyword>
<dbReference type="PANTHER" id="PTHR30313:SF2">
    <property type="entry name" value="DNA PRIMASE"/>
    <property type="match status" value="1"/>
</dbReference>
<dbReference type="Gene3D" id="1.20.50.20">
    <property type="entry name" value="DnaG, RNA polymerase domain, helical bundle"/>
    <property type="match status" value="1"/>
</dbReference>
<dbReference type="Pfam" id="PF08275">
    <property type="entry name" value="DNAG_N"/>
    <property type="match status" value="1"/>
</dbReference>
<comment type="caution">
    <text evidence="14">The sequence shown here is derived from an EMBL/GenBank/DDBJ whole genome shotgun (WGS) entry which is preliminary data.</text>
</comment>
<dbReference type="SMART" id="SM00766">
    <property type="entry name" value="DnaG_DnaB_bind"/>
    <property type="match status" value="1"/>
</dbReference>
<protein>
    <recommendedName>
        <fullName evidence="12">DNA primase</fullName>
        <ecNumber evidence="12">2.7.7.101</ecNumber>
    </recommendedName>
</protein>
<dbReference type="Proteomes" id="UP000003374">
    <property type="component" value="Unassembled WGS sequence"/>
</dbReference>
<dbReference type="CDD" id="cd03364">
    <property type="entry name" value="TOPRIM_DnaG_primases"/>
    <property type="match status" value="1"/>
</dbReference>
<keyword evidence="6 12" id="KW-0479">Metal-binding</keyword>
<evidence type="ECO:0000313" key="15">
    <source>
        <dbReference type="Proteomes" id="UP000003374"/>
    </source>
</evidence>
<dbReference type="InterPro" id="IPR037068">
    <property type="entry name" value="DNA_primase_core_N_sf"/>
</dbReference>
<evidence type="ECO:0000259" key="13">
    <source>
        <dbReference type="PROSITE" id="PS50880"/>
    </source>
</evidence>
<evidence type="ECO:0000256" key="3">
    <source>
        <dbReference type="ARBA" id="ARBA00022679"/>
    </source>
</evidence>
<dbReference type="InterPro" id="IPR006295">
    <property type="entry name" value="DNA_primase_DnaG"/>
</dbReference>
<dbReference type="SMART" id="SM00493">
    <property type="entry name" value="TOPRIM"/>
    <property type="match status" value="1"/>
</dbReference>
<comment type="cofactor">
    <cofactor evidence="12">
        <name>Zn(2+)</name>
        <dbReference type="ChEBI" id="CHEBI:29105"/>
    </cofactor>
    <text evidence="12">Binds 1 zinc ion per monomer.</text>
</comment>
<dbReference type="FunFam" id="3.90.580.10:FF:000001">
    <property type="entry name" value="DNA primase"/>
    <property type="match status" value="1"/>
</dbReference>
<dbReference type="Gene3D" id="1.10.860.10">
    <property type="entry name" value="DNAb Helicase, Chain A"/>
    <property type="match status" value="1"/>
</dbReference>
<dbReference type="GO" id="GO:0003899">
    <property type="term" value="F:DNA-directed RNA polymerase activity"/>
    <property type="evidence" value="ECO:0007669"/>
    <property type="project" value="UniProtKB-UniRule"/>
</dbReference>
<dbReference type="eggNOG" id="COG0358">
    <property type="taxonomic scope" value="Bacteria"/>
</dbReference>
<dbReference type="InterPro" id="IPR036977">
    <property type="entry name" value="DNA_primase_Znf_CHC2"/>
</dbReference>
<dbReference type="NCBIfam" id="TIGR01391">
    <property type="entry name" value="dnaG"/>
    <property type="match status" value="1"/>
</dbReference>
<dbReference type="RefSeq" id="WP_005001802.1">
    <property type="nucleotide sequence ID" value="NZ_CH672427.1"/>
</dbReference>